<feature type="transmembrane region" description="Helical" evidence="6">
    <location>
        <begin position="151"/>
        <end position="172"/>
    </location>
</feature>
<gene>
    <name evidence="8" type="ORF">M427DRAFT_55126</name>
</gene>
<dbReference type="Pfam" id="PF01284">
    <property type="entry name" value="MARVEL"/>
    <property type="match status" value="1"/>
</dbReference>
<reference evidence="8 9" key="1">
    <citation type="journal article" date="2015" name="Genome Biol. Evol.">
        <title>Phylogenomic analyses indicate that early fungi evolved digesting cell walls of algal ancestors of land plants.</title>
        <authorList>
            <person name="Chang Y."/>
            <person name="Wang S."/>
            <person name="Sekimoto S."/>
            <person name="Aerts A.L."/>
            <person name="Choi C."/>
            <person name="Clum A."/>
            <person name="LaButti K.M."/>
            <person name="Lindquist E.A."/>
            <person name="Yee Ngan C."/>
            <person name="Ohm R.A."/>
            <person name="Salamov A.A."/>
            <person name="Grigoriev I.V."/>
            <person name="Spatafora J.W."/>
            <person name="Berbee M.L."/>
        </authorList>
    </citation>
    <scope>NUCLEOTIDE SEQUENCE [LARGE SCALE GENOMIC DNA]</scope>
    <source>
        <strain evidence="8 9">JEL478</strain>
    </source>
</reference>
<evidence type="ECO:0000256" key="1">
    <source>
        <dbReference type="ARBA" id="ARBA00004141"/>
    </source>
</evidence>
<feature type="transmembrane region" description="Helical" evidence="6">
    <location>
        <begin position="107"/>
        <end position="131"/>
    </location>
</feature>
<dbReference type="EMBL" id="KQ965750">
    <property type="protein sequence ID" value="KXS16789.1"/>
    <property type="molecule type" value="Genomic_DNA"/>
</dbReference>
<proteinExistence type="predicted"/>
<dbReference type="AlphaFoldDB" id="A0A139AJ76"/>
<keyword evidence="9" id="KW-1185">Reference proteome</keyword>
<protein>
    <recommendedName>
        <fullName evidence="7">MARVEL domain-containing protein</fullName>
    </recommendedName>
</protein>
<evidence type="ECO:0000256" key="5">
    <source>
        <dbReference type="SAM" id="MobiDB-lite"/>
    </source>
</evidence>
<dbReference type="GO" id="GO:0016020">
    <property type="term" value="C:membrane"/>
    <property type="evidence" value="ECO:0007669"/>
    <property type="project" value="UniProtKB-SubCell"/>
</dbReference>
<name>A0A139AJ76_GONPJ</name>
<evidence type="ECO:0000256" key="2">
    <source>
        <dbReference type="ARBA" id="ARBA00022692"/>
    </source>
</evidence>
<comment type="subcellular location">
    <subcellularLocation>
        <location evidence="1">Membrane</location>
        <topology evidence="1">Multi-pass membrane protein</topology>
    </subcellularLocation>
</comment>
<evidence type="ECO:0000256" key="4">
    <source>
        <dbReference type="ARBA" id="ARBA00023136"/>
    </source>
</evidence>
<dbReference type="InterPro" id="IPR008253">
    <property type="entry name" value="Marvel"/>
</dbReference>
<keyword evidence="2 6" id="KW-0812">Transmembrane</keyword>
<evidence type="ECO:0000256" key="6">
    <source>
        <dbReference type="SAM" id="Phobius"/>
    </source>
</evidence>
<feature type="transmembrane region" description="Helical" evidence="6">
    <location>
        <begin position="73"/>
        <end position="95"/>
    </location>
</feature>
<dbReference type="OrthoDB" id="2146784at2759"/>
<feature type="domain" description="MARVEL" evidence="7">
    <location>
        <begin position="70"/>
        <end position="210"/>
    </location>
</feature>
<organism evidence="8 9">
    <name type="scientific">Gonapodya prolifera (strain JEL478)</name>
    <name type="common">Monoblepharis prolifera</name>
    <dbReference type="NCBI Taxonomy" id="1344416"/>
    <lineage>
        <taxon>Eukaryota</taxon>
        <taxon>Fungi</taxon>
        <taxon>Fungi incertae sedis</taxon>
        <taxon>Chytridiomycota</taxon>
        <taxon>Chytridiomycota incertae sedis</taxon>
        <taxon>Monoblepharidomycetes</taxon>
        <taxon>Monoblepharidales</taxon>
        <taxon>Gonapodyaceae</taxon>
        <taxon>Gonapodya</taxon>
    </lineage>
</organism>
<feature type="transmembrane region" description="Helical" evidence="6">
    <location>
        <begin position="192"/>
        <end position="215"/>
    </location>
</feature>
<dbReference type="Proteomes" id="UP000070544">
    <property type="component" value="Unassembled WGS sequence"/>
</dbReference>
<feature type="compositionally biased region" description="Low complexity" evidence="5">
    <location>
        <begin position="8"/>
        <end position="20"/>
    </location>
</feature>
<evidence type="ECO:0000256" key="3">
    <source>
        <dbReference type="ARBA" id="ARBA00022989"/>
    </source>
</evidence>
<accession>A0A139AJ76</accession>
<evidence type="ECO:0000313" key="8">
    <source>
        <dbReference type="EMBL" id="KXS16789.1"/>
    </source>
</evidence>
<evidence type="ECO:0000259" key="7">
    <source>
        <dbReference type="Pfam" id="PF01284"/>
    </source>
</evidence>
<sequence>MSRRGGDASLPQSPSSPASADGARQRKNSRGASDSSEDDVDHFLYKEDLDKLLIFTKSIPPPNPLATMRELRFVFRAVQLCVAIGSFISLSLSSFDVNYPSTLIGTSGINFMCATSVSSMMVSISCMFLYLFPHLLGIPPVRHPRFSRVEVATDLFWIAFWIAASTVGAVFGNCPRKFFDPITKDNNSCVPWNLSMILGYLTAVMFAVTFTMGVVDLKKYGWGYATGKFSANEGWVGWARGSWASHSDI</sequence>
<keyword evidence="3 6" id="KW-1133">Transmembrane helix</keyword>
<keyword evidence="4 6" id="KW-0472">Membrane</keyword>
<dbReference type="OMA" id="SANEGWV"/>
<evidence type="ECO:0000313" key="9">
    <source>
        <dbReference type="Proteomes" id="UP000070544"/>
    </source>
</evidence>
<feature type="region of interest" description="Disordered" evidence="5">
    <location>
        <begin position="1"/>
        <end position="38"/>
    </location>
</feature>